<sequence length="322" mass="35900">MGKMKKAVEAINTSRNFLITTHRNPDGDAIGSELALANALLKLGKNVSVKNLHTVPENLMFLPNTENIIQCNRINETYDVVILLDCENLERCGNIFNNENYKTVLINIDHHLSNQNGTDYDIVNHNSSSTAEMVYELINELNVELDHDISLCLFTGIFSDTGGFRYSNSTQRAFEIACDLMKHNISPWEVSLNLFESKSFRSQQLLGLALNSLEISNDNRISWLTLKKNIFKKTGTSPADAEGFINFAREIKGIEVALMFREMGDCKVKVSFRSKGRVNVAEIAKLFGGGGHRNASGCVMNGTLNEVQDMVLNSIKLSDSKI</sequence>
<dbReference type="Pfam" id="PF02272">
    <property type="entry name" value="DHHA1"/>
    <property type="match status" value="1"/>
</dbReference>
<evidence type="ECO:0000259" key="2">
    <source>
        <dbReference type="Pfam" id="PF02272"/>
    </source>
</evidence>
<dbReference type="InterPro" id="IPR038763">
    <property type="entry name" value="DHH_sf"/>
</dbReference>
<gene>
    <name evidence="3" type="ORF">A3G31_08310</name>
</gene>
<protein>
    <recommendedName>
        <fullName evidence="5">DDH domain-containing protein</fullName>
    </recommendedName>
</protein>
<evidence type="ECO:0000313" key="4">
    <source>
        <dbReference type="Proteomes" id="UP000178082"/>
    </source>
</evidence>
<dbReference type="Proteomes" id="UP000178082">
    <property type="component" value="Unassembled WGS sequence"/>
</dbReference>
<accession>A0A1F7SIA1</accession>
<dbReference type="SUPFAM" id="SSF64182">
    <property type="entry name" value="DHH phosphoesterases"/>
    <property type="match status" value="1"/>
</dbReference>
<evidence type="ECO:0000259" key="1">
    <source>
        <dbReference type="Pfam" id="PF01368"/>
    </source>
</evidence>
<dbReference type="Gene3D" id="3.90.1640.10">
    <property type="entry name" value="inorganic pyrophosphatase (n-terminal core)"/>
    <property type="match status" value="1"/>
</dbReference>
<dbReference type="InterPro" id="IPR051319">
    <property type="entry name" value="Oligoribo/pAp-PDE_c-di-AMP_PDE"/>
</dbReference>
<organism evidence="3 4">
    <name type="scientific">Candidatus Schekmanbacteria bacterium RIFCSPLOWO2_12_FULL_38_15</name>
    <dbReference type="NCBI Taxonomy" id="1817883"/>
    <lineage>
        <taxon>Bacteria</taxon>
        <taxon>Candidatus Schekmaniibacteriota</taxon>
    </lineage>
</organism>
<dbReference type="EMBL" id="MGDI01000025">
    <property type="protein sequence ID" value="OGL53489.1"/>
    <property type="molecule type" value="Genomic_DNA"/>
</dbReference>
<dbReference type="AlphaFoldDB" id="A0A1F7SIA1"/>
<comment type="caution">
    <text evidence="3">The sequence shown here is derived from an EMBL/GenBank/DDBJ whole genome shotgun (WGS) entry which is preliminary data.</text>
</comment>
<dbReference type="PANTHER" id="PTHR47618">
    <property type="entry name" value="BIFUNCTIONAL OLIGORIBONUCLEASE AND PAP PHOSPHATASE NRNA"/>
    <property type="match status" value="1"/>
</dbReference>
<proteinExistence type="predicted"/>
<dbReference type="GO" id="GO:0003676">
    <property type="term" value="F:nucleic acid binding"/>
    <property type="evidence" value="ECO:0007669"/>
    <property type="project" value="InterPro"/>
</dbReference>
<name>A0A1F7SIA1_9BACT</name>
<feature type="domain" description="DDH" evidence="1">
    <location>
        <begin position="17"/>
        <end position="157"/>
    </location>
</feature>
<dbReference type="InterPro" id="IPR001667">
    <property type="entry name" value="DDH_dom"/>
</dbReference>
<feature type="domain" description="DHHA1" evidence="2">
    <location>
        <begin position="233"/>
        <end position="308"/>
    </location>
</feature>
<dbReference type="InterPro" id="IPR003156">
    <property type="entry name" value="DHHA1_dom"/>
</dbReference>
<dbReference type="PANTHER" id="PTHR47618:SF1">
    <property type="entry name" value="BIFUNCTIONAL OLIGORIBONUCLEASE AND PAP PHOSPHATASE NRNA"/>
    <property type="match status" value="1"/>
</dbReference>
<dbReference type="STRING" id="1817883.A3G31_08310"/>
<reference evidence="3 4" key="1">
    <citation type="journal article" date="2016" name="Nat. Commun.">
        <title>Thousands of microbial genomes shed light on interconnected biogeochemical processes in an aquifer system.</title>
        <authorList>
            <person name="Anantharaman K."/>
            <person name="Brown C.T."/>
            <person name="Hug L.A."/>
            <person name="Sharon I."/>
            <person name="Castelle C.J."/>
            <person name="Probst A.J."/>
            <person name="Thomas B.C."/>
            <person name="Singh A."/>
            <person name="Wilkins M.J."/>
            <person name="Karaoz U."/>
            <person name="Brodie E.L."/>
            <person name="Williams K.H."/>
            <person name="Hubbard S.S."/>
            <person name="Banfield J.F."/>
        </authorList>
    </citation>
    <scope>NUCLEOTIDE SEQUENCE [LARGE SCALE GENOMIC DNA]</scope>
</reference>
<evidence type="ECO:0008006" key="5">
    <source>
        <dbReference type="Google" id="ProtNLM"/>
    </source>
</evidence>
<evidence type="ECO:0000313" key="3">
    <source>
        <dbReference type="EMBL" id="OGL53489.1"/>
    </source>
</evidence>
<dbReference type="Pfam" id="PF01368">
    <property type="entry name" value="DHH"/>
    <property type="match status" value="1"/>
</dbReference>
<dbReference type="Gene3D" id="3.10.310.30">
    <property type="match status" value="1"/>
</dbReference>